<evidence type="ECO:0000256" key="1">
    <source>
        <dbReference type="SAM" id="Coils"/>
    </source>
</evidence>
<protein>
    <submittedName>
        <fullName evidence="2">Uncharacterized protein</fullName>
    </submittedName>
</protein>
<evidence type="ECO:0000313" key="2">
    <source>
        <dbReference type="EMBL" id="RUS73032.1"/>
    </source>
</evidence>
<keyword evidence="1" id="KW-0175">Coiled coil</keyword>
<dbReference type="AlphaFoldDB" id="A0A3S1BRB5"/>
<organism evidence="2 3">
    <name type="scientific">Elysia chlorotica</name>
    <name type="common">Eastern emerald elysia</name>
    <name type="synonym">Sea slug</name>
    <dbReference type="NCBI Taxonomy" id="188477"/>
    <lineage>
        <taxon>Eukaryota</taxon>
        <taxon>Metazoa</taxon>
        <taxon>Spiralia</taxon>
        <taxon>Lophotrochozoa</taxon>
        <taxon>Mollusca</taxon>
        <taxon>Gastropoda</taxon>
        <taxon>Heterobranchia</taxon>
        <taxon>Euthyneura</taxon>
        <taxon>Panpulmonata</taxon>
        <taxon>Sacoglossa</taxon>
        <taxon>Placobranchoidea</taxon>
        <taxon>Plakobranchidae</taxon>
        <taxon>Elysia</taxon>
    </lineage>
</organism>
<dbReference type="EMBL" id="RQTK01000983">
    <property type="protein sequence ID" value="RUS73032.1"/>
    <property type="molecule type" value="Genomic_DNA"/>
</dbReference>
<gene>
    <name evidence="2" type="ORF">EGW08_019196</name>
</gene>
<feature type="non-terminal residue" evidence="2">
    <location>
        <position position="189"/>
    </location>
</feature>
<sequence>MFPRARLRRFNENNENIPGVGSYNIADRNASDAEKNLRVKKLNQTTAQLRDKAAVATARGELPKHVEDLHQRLRASEERVIDLDILKIGADKERDILQGEIIDLKDRLQRGVDELTSLKAEQSNLMKSHSEELQQEKKRFNSMISEMYGKTLAYEELKTLKHSLDVELSALKDENQSLKEQLNSTLSEQ</sequence>
<dbReference type="OrthoDB" id="6107052at2759"/>
<keyword evidence="3" id="KW-1185">Reference proteome</keyword>
<name>A0A3S1BRB5_ELYCH</name>
<reference evidence="2 3" key="1">
    <citation type="submission" date="2019-01" db="EMBL/GenBank/DDBJ databases">
        <title>A draft genome assembly of the solar-powered sea slug Elysia chlorotica.</title>
        <authorList>
            <person name="Cai H."/>
            <person name="Li Q."/>
            <person name="Fang X."/>
            <person name="Li J."/>
            <person name="Curtis N.E."/>
            <person name="Altenburger A."/>
            <person name="Shibata T."/>
            <person name="Feng M."/>
            <person name="Maeda T."/>
            <person name="Schwartz J.A."/>
            <person name="Shigenobu S."/>
            <person name="Lundholm N."/>
            <person name="Nishiyama T."/>
            <person name="Yang H."/>
            <person name="Hasebe M."/>
            <person name="Li S."/>
            <person name="Pierce S.K."/>
            <person name="Wang J."/>
        </authorList>
    </citation>
    <scope>NUCLEOTIDE SEQUENCE [LARGE SCALE GENOMIC DNA]</scope>
    <source>
        <strain evidence="2">EC2010</strain>
        <tissue evidence="2">Whole organism of an adult</tissue>
    </source>
</reference>
<dbReference type="Proteomes" id="UP000271974">
    <property type="component" value="Unassembled WGS sequence"/>
</dbReference>
<feature type="coiled-coil region" evidence="1">
    <location>
        <begin position="101"/>
        <end position="188"/>
    </location>
</feature>
<comment type="caution">
    <text evidence="2">The sequence shown here is derived from an EMBL/GenBank/DDBJ whole genome shotgun (WGS) entry which is preliminary data.</text>
</comment>
<accession>A0A3S1BRB5</accession>
<proteinExistence type="predicted"/>
<evidence type="ECO:0000313" key="3">
    <source>
        <dbReference type="Proteomes" id="UP000271974"/>
    </source>
</evidence>